<dbReference type="SUPFAM" id="SSF49265">
    <property type="entry name" value="Fibronectin type III"/>
    <property type="match status" value="1"/>
</dbReference>
<dbReference type="InterPro" id="IPR036116">
    <property type="entry name" value="FN3_sf"/>
</dbReference>
<dbReference type="STRING" id="50429.A0A2B4SES6"/>
<dbReference type="PROSITE" id="PS50853">
    <property type="entry name" value="FN3"/>
    <property type="match status" value="1"/>
</dbReference>
<proteinExistence type="predicted"/>
<protein>
    <submittedName>
        <fullName evidence="2">Anosmin-1</fullName>
    </submittedName>
</protein>
<sequence>MLLERGHRRALTRELPMHALWSYGAHGKFGEHERSGPPVVPVKNGNACRESCRFLKWMHTEGVLMQPENVEVEVSSNDHSQNFSIKWNGSWPTATVFIVSTRKQTKGKQLDKDVSHDWEELIQTSHTSVEVQPVPLLWHQYKVLAVTQYGSSSFSIPSKLIFAKPLRPQPPRNFHVVSMYIIKDLVQVEVSWKKPLNTIALPIHRYRLQWSLRPDIHLDEFISLQVRDKRLKGTIHKFTISNLQPNRTYVLELQAICRYENRRLRSKQVTVRIQTPTVAEVMETKKVKKTEIKRNKINNFLKKVTSRLPDRPITVTSMPGN</sequence>
<gene>
    <name evidence="2" type="primary">KAL1</name>
    <name evidence="2" type="ORF">AWC38_SpisGene8206</name>
</gene>
<comment type="caution">
    <text evidence="2">The sequence shown here is derived from an EMBL/GenBank/DDBJ whole genome shotgun (WGS) entry which is preliminary data.</text>
</comment>
<evidence type="ECO:0000259" key="1">
    <source>
        <dbReference type="PROSITE" id="PS50853"/>
    </source>
</evidence>
<evidence type="ECO:0000313" key="3">
    <source>
        <dbReference type="Proteomes" id="UP000225706"/>
    </source>
</evidence>
<feature type="domain" description="Fibronectin type-III" evidence="1">
    <location>
        <begin position="170"/>
        <end position="276"/>
    </location>
</feature>
<dbReference type="AlphaFoldDB" id="A0A2B4SES6"/>
<dbReference type="CDD" id="cd00063">
    <property type="entry name" value="FN3"/>
    <property type="match status" value="1"/>
</dbReference>
<name>A0A2B4SES6_STYPI</name>
<dbReference type="InterPro" id="IPR013783">
    <property type="entry name" value="Ig-like_fold"/>
</dbReference>
<reference evidence="3" key="1">
    <citation type="journal article" date="2017" name="bioRxiv">
        <title>Comparative analysis of the genomes of Stylophora pistillata and Acropora digitifera provides evidence for extensive differences between species of corals.</title>
        <authorList>
            <person name="Voolstra C.R."/>
            <person name="Li Y."/>
            <person name="Liew Y.J."/>
            <person name="Baumgarten S."/>
            <person name="Zoccola D."/>
            <person name="Flot J.-F."/>
            <person name="Tambutte S."/>
            <person name="Allemand D."/>
            <person name="Aranda M."/>
        </authorList>
    </citation>
    <scope>NUCLEOTIDE SEQUENCE [LARGE SCALE GENOMIC DNA]</scope>
</reference>
<dbReference type="SMART" id="SM00060">
    <property type="entry name" value="FN3"/>
    <property type="match status" value="2"/>
</dbReference>
<dbReference type="Pfam" id="PF00041">
    <property type="entry name" value="fn3"/>
    <property type="match status" value="1"/>
</dbReference>
<dbReference type="Gene3D" id="2.60.40.10">
    <property type="entry name" value="Immunoglobulins"/>
    <property type="match status" value="1"/>
</dbReference>
<accession>A0A2B4SES6</accession>
<evidence type="ECO:0000313" key="2">
    <source>
        <dbReference type="EMBL" id="PFX27108.1"/>
    </source>
</evidence>
<dbReference type="InterPro" id="IPR003961">
    <property type="entry name" value="FN3_dom"/>
</dbReference>
<keyword evidence="3" id="KW-1185">Reference proteome</keyword>
<dbReference type="EMBL" id="LSMT01000110">
    <property type="protein sequence ID" value="PFX27108.1"/>
    <property type="molecule type" value="Genomic_DNA"/>
</dbReference>
<organism evidence="2 3">
    <name type="scientific">Stylophora pistillata</name>
    <name type="common">Smooth cauliflower coral</name>
    <dbReference type="NCBI Taxonomy" id="50429"/>
    <lineage>
        <taxon>Eukaryota</taxon>
        <taxon>Metazoa</taxon>
        <taxon>Cnidaria</taxon>
        <taxon>Anthozoa</taxon>
        <taxon>Hexacorallia</taxon>
        <taxon>Scleractinia</taxon>
        <taxon>Astrocoeniina</taxon>
        <taxon>Pocilloporidae</taxon>
        <taxon>Stylophora</taxon>
    </lineage>
</organism>
<dbReference type="OrthoDB" id="9985779at2759"/>
<dbReference type="Proteomes" id="UP000225706">
    <property type="component" value="Unassembled WGS sequence"/>
</dbReference>